<feature type="domain" description="LysM" evidence="2">
    <location>
        <begin position="408"/>
        <end position="458"/>
    </location>
</feature>
<dbReference type="STRING" id="871963.Desdi_3154"/>
<dbReference type="Gene3D" id="3.10.350.10">
    <property type="entry name" value="LysM domain"/>
    <property type="match status" value="2"/>
</dbReference>
<feature type="domain" description="LysM" evidence="2">
    <location>
        <begin position="474"/>
        <end position="523"/>
    </location>
</feature>
<dbReference type="OrthoDB" id="1706091at2"/>
<gene>
    <name evidence="3" type="ordered locus">Desdi_3154</name>
</gene>
<dbReference type="PANTHER" id="PTHR34700">
    <property type="entry name" value="POTASSIUM BINDING PROTEIN KBP"/>
    <property type="match status" value="1"/>
</dbReference>
<feature type="signal peptide" evidence="1">
    <location>
        <begin position="1"/>
        <end position="21"/>
    </location>
</feature>
<dbReference type="PROSITE" id="PS51782">
    <property type="entry name" value="LYSM"/>
    <property type="match status" value="2"/>
</dbReference>
<dbReference type="Proteomes" id="UP000010797">
    <property type="component" value="Chromosome"/>
</dbReference>
<evidence type="ECO:0000313" key="4">
    <source>
        <dbReference type="Proteomes" id="UP000010797"/>
    </source>
</evidence>
<proteinExistence type="predicted"/>
<sequence>MKMKKKQVLLVLLLSVMLVLTGCTSNQMEIFDASHKTQKATSMQQHLTVSLDLSGSGLQPDVQAQVDSIAAMLNESNLVLDMKTSGNEDKTAVQAEVDMKMAMPGLELNMPYWIDMDLSGDNPKLVEIFQLPTMAKASLPPEFMDKDYMVMNLTEIDSQELSTLDMKKLMDFSVNFQTKWNDFLVRYAEQFNPDLEIVKVPGNDGSAQYTIKLDDQEFKNLLSYTVNNFAQNEEAAGFLSDYFEAIMEFSAGAGSPEATMEMEEAIAGLETDSAMMLEQFNEILESMRDVTVLGEQGIELTYTVSDGYITNSTGSIDFQLDLAQLSELLNASGEFAEPTEELEGVINLVLRYTTDTSNINAPLDIQIPEMTAANSFDYFEMIEATMSSLEPTPEPTTDSEAFPSPVATDYTVQPGDTLATIALNHYGSYESSMKIYQANLDLFKKSNNRLDAGMILHLPAEGLLASLSTEGVKEVYTVKAGETLGAIAEKVYGNGALYTKIYEANKARLKSPNLIYEGQKLIIPN</sequence>
<dbReference type="KEGG" id="ddl:Desdi_3154"/>
<dbReference type="SUPFAM" id="SSF54106">
    <property type="entry name" value="LysM domain"/>
    <property type="match status" value="1"/>
</dbReference>
<evidence type="ECO:0000313" key="3">
    <source>
        <dbReference type="EMBL" id="AGA70555.1"/>
    </source>
</evidence>
<dbReference type="PANTHER" id="PTHR34700:SF8">
    <property type="entry name" value="POTASSIUM BINDING PROTEIN KBP"/>
    <property type="match status" value="1"/>
</dbReference>
<dbReference type="InterPro" id="IPR036779">
    <property type="entry name" value="LysM_dom_sf"/>
</dbReference>
<feature type="chain" id="PRO_5038892279" evidence="1">
    <location>
        <begin position="22"/>
        <end position="525"/>
    </location>
</feature>
<protein>
    <submittedName>
        <fullName evidence="3">LysM domain-containing protein</fullName>
    </submittedName>
</protein>
<reference evidence="4" key="1">
    <citation type="submission" date="2012-02" db="EMBL/GenBank/DDBJ databases">
        <title>Complete sequence of Desulfitobacterium dichloroeliminans LMG P-21439.</title>
        <authorList>
            <person name="Lucas S."/>
            <person name="Han J."/>
            <person name="Lapidus A."/>
            <person name="Cheng J.-F."/>
            <person name="Goodwin L."/>
            <person name="Pitluck S."/>
            <person name="Peters L."/>
            <person name="Ovchinnikova G."/>
            <person name="Teshima H."/>
            <person name="Detter J.C."/>
            <person name="Han C."/>
            <person name="Tapia R."/>
            <person name="Land M."/>
            <person name="Hauser L."/>
            <person name="Kyrpides N."/>
            <person name="Ivanova N."/>
            <person name="Pagani I."/>
            <person name="Kruse T."/>
            <person name="de Vos W.M."/>
            <person name="Boon N."/>
            <person name="Smidt H."/>
            <person name="Woyke T."/>
        </authorList>
    </citation>
    <scope>NUCLEOTIDE SEQUENCE [LARGE SCALE GENOMIC DNA]</scope>
    <source>
        <strain evidence="4">LMG P-21439 / DCA1</strain>
    </source>
</reference>
<dbReference type="InterPro" id="IPR018392">
    <property type="entry name" value="LysM"/>
</dbReference>
<dbReference type="AlphaFoldDB" id="L0FC34"/>
<dbReference type="PROSITE" id="PS51257">
    <property type="entry name" value="PROKAR_LIPOPROTEIN"/>
    <property type="match status" value="1"/>
</dbReference>
<dbReference type="EMBL" id="CP003344">
    <property type="protein sequence ID" value="AGA70555.1"/>
    <property type="molecule type" value="Genomic_DNA"/>
</dbReference>
<dbReference type="CDD" id="cd00118">
    <property type="entry name" value="LysM"/>
    <property type="match status" value="2"/>
</dbReference>
<dbReference type="InterPro" id="IPR052196">
    <property type="entry name" value="Bact_Kbp"/>
</dbReference>
<accession>L0FC34</accession>
<dbReference type="HOGENOM" id="CLU_036998_0_0_9"/>
<name>L0FC34_DESDL</name>
<keyword evidence="4" id="KW-1185">Reference proteome</keyword>
<dbReference type="eggNOG" id="COG1652">
    <property type="taxonomic scope" value="Bacteria"/>
</dbReference>
<organism evidence="3 4">
    <name type="scientific">Desulfitobacterium dichloroeliminans (strain LMG P-21439 / DCA1)</name>
    <dbReference type="NCBI Taxonomy" id="871963"/>
    <lineage>
        <taxon>Bacteria</taxon>
        <taxon>Bacillati</taxon>
        <taxon>Bacillota</taxon>
        <taxon>Clostridia</taxon>
        <taxon>Eubacteriales</taxon>
        <taxon>Desulfitobacteriaceae</taxon>
        <taxon>Desulfitobacterium</taxon>
    </lineage>
</organism>
<dbReference type="SMART" id="SM00257">
    <property type="entry name" value="LysM"/>
    <property type="match status" value="2"/>
</dbReference>
<keyword evidence="1" id="KW-0732">Signal</keyword>
<evidence type="ECO:0000256" key="1">
    <source>
        <dbReference type="SAM" id="SignalP"/>
    </source>
</evidence>
<dbReference type="Pfam" id="PF01476">
    <property type="entry name" value="LysM"/>
    <property type="match status" value="2"/>
</dbReference>
<evidence type="ECO:0000259" key="2">
    <source>
        <dbReference type="PROSITE" id="PS51782"/>
    </source>
</evidence>